<dbReference type="Pfam" id="PF13660">
    <property type="entry name" value="DUF4147"/>
    <property type="match status" value="1"/>
</dbReference>
<evidence type="ECO:0000313" key="4">
    <source>
        <dbReference type="Proteomes" id="UP001172645"/>
    </source>
</evidence>
<dbReference type="InterPro" id="IPR039760">
    <property type="entry name" value="MOFRL_protein"/>
</dbReference>
<dbReference type="Proteomes" id="UP001172645">
    <property type="component" value="Unassembled WGS sequence"/>
</dbReference>
<accession>A0ABT7K6X8</accession>
<dbReference type="Pfam" id="PF05161">
    <property type="entry name" value="MOFRL"/>
    <property type="match status" value="1"/>
</dbReference>
<dbReference type="EMBL" id="JARFYM010000059">
    <property type="protein sequence ID" value="MDL2403743.1"/>
    <property type="molecule type" value="Genomic_DNA"/>
</dbReference>
<dbReference type="InterPro" id="IPR037035">
    <property type="entry name" value="GK-like_C_sf"/>
</dbReference>
<name>A0ABT7K6X8_9HYPH</name>
<dbReference type="InterPro" id="IPR007835">
    <property type="entry name" value="MOFRL"/>
</dbReference>
<dbReference type="Gene3D" id="3.40.50.10180">
    <property type="entry name" value="Glycerate kinase, MOFRL-like N-terminal domain"/>
    <property type="match status" value="1"/>
</dbReference>
<dbReference type="PANTHER" id="PTHR12227">
    <property type="entry name" value="GLYCERATE KINASE"/>
    <property type="match status" value="1"/>
</dbReference>
<feature type="domain" description="MOFRL-associated" evidence="2">
    <location>
        <begin position="11"/>
        <end position="231"/>
    </location>
</feature>
<evidence type="ECO:0000259" key="2">
    <source>
        <dbReference type="Pfam" id="PF13660"/>
    </source>
</evidence>
<dbReference type="RefSeq" id="WP_285873277.1">
    <property type="nucleotide sequence ID" value="NZ_JARFYM010000059.1"/>
</dbReference>
<keyword evidence="4" id="KW-1185">Reference proteome</keyword>
<dbReference type="InterPro" id="IPR038614">
    <property type="entry name" value="GK_N_sf"/>
</dbReference>
<organism evidence="3 4">
    <name type="scientific">Rhizobium mayense</name>
    <dbReference type="NCBI Taxonomy" id="1312184"/>
    <lineage>
        <taxon>Bacteria</taxon>
        <taxon>Pseudomonadati</taxon>
        <taxon>Pseudomonadota</taxon>
        <taxon>Alphaproteobacteria</taxon>
        <taxon>Hyphomicrobiales</taxon>
        <taxon>Rhizobiaceae</taxon>
        <taxon>Rhizobium/Agrobacterium group</taxon>
        <taxon>Rhizobium</taxon>
    </lineage>
</organism>
<protein>
    <submittedName>
        <fullName evidence="3">Glycerate kinase</fullName>
    </submittedName>
</protein>
<proteinExistence type="predicted"/>
<dbReference type="InterPro" id="IPR025286">
    <property type="entry name" value="MOFRL_assoc_dom"/>
</dbReference>
<keyword evidence="3" id="KW-0418">Kinase</keyword>
<feature type="domain" description="MOFRL" evidence="1">
    <location>
        <begin position="307"/>
        <end position="411"/>
    </location>
</feature>
<dbReference type="GO" id="GO:0016301">
    <property type="term" value="F:kinase activity"/>
    <property type="evidence" value="ECO:0007669"/>
    <property type="project" value="UniProtKB-KW"/>
</dbReference>
<dbReference type="PANTHER" id="PTHR12227:SF0">
    <property type="entry name" value="GLYCERATE KINASE"/>
    <property type="match status" value="1"/>
</dbReference>
<comment type="caution">
    <text evidence="3">The sequence shown here is derived from an EMBL/GenBank/DDBJ whole genome shotgun (WGS) entry which is preliminary data.</text>
</comment>
<evidence type="ECO:0000313" key="3">
    <source>
        <dbReference type="EMBL" id="MDL2403743.1"/>
    </source>
</evidence>
<dbReference type="SUPFAM" id="SSF82544">
    <property type="entry name" value="GckA/TtuD-like"/>
    <property type="match status" value="1"/>
</dbReference>
<evidence type="ECO:0000259" key="1">
    <source>
        <dbReference type="Pfam" id="PF05161"/>
    </source>
</evidence>
<dbReference type="Gene3D" id="3.40.1480.10">
    <property type="entry name" value="MOFRL domain"/>
    <property type="match status" value="1"/>
</dbReference>
<reference evidence="3" key="1">
    <citation type="submission" date="2023-06" db="EMBL/GenBank/DDBJ databases">
        <title>Phylogenetic Diversity of Rhizobium strains.</title>
        <authorList>
            <person name="Moura F.T."/>
            <person name="Helene L.C.F."/>
            <person name="Hungria M."/>
        </authorList>
    </citation>
    <scope>NUCLEOTIDE SEQUENCE</scope>
    <source>
        <strain evidence="3">CCGE526</strain>
    </source>
</reference>
<gene>
    <name evidence="3" type="ORF">PY649_33295</name>
</gene>
<sequence length="418" mass="43885">MDWRLDPKAFLRSLFESALEAADPASQVARHLTDKPSGRLIVIGAGKASAKMAKAVETHWPDVAMTGLVVTRYGHAVPCEMIEIVEAAHPVPDAAGEEAAKRILEMVTGLDADDLVLVLISGGGSSLLSLPAPGLSLADKKSINAVLLKSGATISEINCVRKHLSAIKGGRLGIRIAPARSITLLISDVPGDDPKVIASGPTFGEETSAADALDILNRYGISVSSDVERHLHCPSAECPRPDDDRLARATWRMIATPKMALEAAAQRAQANGVRPIILGDDLEGDARELGKAHAELALQYLGQGPKVLLSGGETSVKVVGNGRGGRNVEYLLSLCAHLGANAQIFGLAADTDGIDGIEEVAGAVIGPDTTGRAQTKGMDLNDFLDRNDAHTFFDALGDQIITGPTLTNVNDFRAILIS</sequence>
<keyword evidence="3" id="KW-0808">Transferase</keyword>